<sequence length="242" mass="27611">MKLTDFKALTFDCYGTLIDWESGMIEGLKPLTRRVGKNLSRNEILEAHARHESSQQLQTPAKNYRDLLPIVYKRLAEEWGVAVNWGECVAYGRTVKDWPAFSDSAGALQYLKTHYKIVILSNVDNESFAGSNEKLQVGFDAIYTAEDCGSYKPSDRNFEYMIKKLKTLGIQKHEVLHTAESMFHDHGPANKHGLASCWIYRRYDQAGFGATMDPGQMPKYDFRFNSMADLAKAHQEDLRKQS</sequence>
<dbReference type="STRING" id="1185652.USDA257_c25310"/>
<dbReference type="InterPro" id="IPR051540">
    <property type="entry name" value="S-2-haloacid_dehalogenase"/>
</dbReference>
<dbReference type="Gene3D" id="1.10.150.750">
    <property type="match status" value="1"/>
</dbReference>
<protein>
    <submittedName>
        <fullName evidence="2">2-haloalkanoic acid dehalogenase</fullName>
    </submittedName>
</protein>
<proteinExistence type="predicted"/>
<dbReference type="Gene3D" id="3.40.50.1000">
    <property type="entry name" value="HAD superfamily/HAD-like"/>
    <property type="match status" value="1"/>
</dbReference>
<dbReference type="InterPro" id="IPR023214">
    <property type="entry name" value="HAD_sf"/>
</dbReference>
<evidence type="ECO:0000256" key="1">
    <source>
        <dbReference type="ARBA" id="ARBA00022801"/>
    </source>
</evidence>
<dbReference type="NCBIfam" id="TIGR01428">
    <property type="entry name" value="HAD_type_II"/>
    <property type="match status" value="1"/>
</dbReference>
<dbReference type="EMBL" id="CP003563">
    <property type="protein sequence ID" value="AFL51107.1"/>
    <property type="molecule type" value="Genomic_DNA"/>
</dbReference>
<dbReference type="PANTHER" id="PTHR43316:SF9">
    <property type="entry name" value="ACID DEHALOGENASE, PUTATIVE (AFU_ORTHOLOGUE AFUA_6G14460)-RELATED"/>
    <property type="match status" value="1"/>
</dbReference>
<dbReference type="NCBIfam" id="TIGR01493">
    <property type="entry name" value="HAD-SF-IA-v2"/>
    <property type="match status" value="1"/>
</dbReference>
<dbReference type="eggNOG" id="COG1011">
    <property type="taxonomic scope" value="Bacteria"/>
</dbReference>
<dbReference type="SUPFAM" id="SSF56784">
    <property type="entry name" value="HAD-like"/>
    <property type="match status" value="1"/>
</dbReference>
<reference evidence="2 3" key="1">
    <citation type="journal article" date="2012" name="J. Bacteriol.">
        <title>Complete genome sequence of the broad-host-range strain Sinorhizobium fredii USDA257.</title>
        <authorList>
            <person name="Schuldes J."/>
            <person name="Rodriguez Orbegoso M."/>
            <person name="Schmeisser C."/>
            <person name="Krishnan H.B."/>
            <person name="Daniel R."/>
            <person name="Streit W.R."/>
        </authorList>
    </citation>
    <scope>NUCLEOTIDE SEQUENCE [LARGE SCALE GENOMIC DNA]</scope>
    <source>
        <strain evidence="2 3">USDA 257</strain>
    </source>
</reference>
<gene>
    <name evidence="2" type="ORF">USDA257_c25310</name>
</gene>
<dbReference type="InterPro" id="IPR006439">
    <property type="entry name" value="HAD-SF_hydro_IA"/>
</dbReference>
<dbReference type="PANTHER" id="PTHR43316">
    <property type="entry name" value="HYDROLASE, HALOACID DELAHOGENASE-RELATED"/>
    <property type="match status" value="1"/>
</dbReference>
<dbReference type="AlphaFoldDB" id="I3X5F1"/>
<dbReference type="PATRIC" id="fig|1185652.3.peg.2622"/>
<dbReference type="GO" id="GO:0019120">
    <property type="term" value="F:hydrolase activity, acting on acid halide bonds, in C-halide compounds"/>
    <property type="evidence" value="ECO:0007669"/>
    <property type="project" value="InterPro"/>
</dbReference>
<keyword evidence="1" id="KW-0378">Hydrolase</keyword>
<dbReference type="InterPro" id="IPR036412">
    <property type="entry name" value="HAD-like_sf"/>
</dbReference>
<dbReference type="RefSeq" id="WP_014763274.1">
    <property type="nucleotide sequence ID" value="NC_018000.1"/>
</dbReference>
<organism evidence="2 3">
    <name type="scientific">Sinorhizobium fredii (strain USDA 257)</name>
    <dbReference type="NCBI Taxonomy" id="1185652"/>
    <lineage>
        <taxon>Bacteria</taxon>
        <taxon>Pseudomonadati</taxon>
        <taxon>Pseudomonadota</taxon>
        <taxon>Alphaproteobacteria</taxon>
        <taxon>Hyphomicrobiales</taxon>
        <taxon>Rhizobiaceae</taxon>
        <taxon>Sinorhizobium/Ensifer group</taxon>
        <taxon>Sinorhizobium</taxon>
    </lineage>
</organism>
<name>I3X5F1_SINF2</name>
<evidence type="ECO:0000313" key="3">
    <source>
        <dbReference type="Proteomes" id="UP000006180"/>
    </source>
</evidence>
<dbReference type="HOGENOM" id="CLU_045011_3_2_5"/>
<dbReference type="KEGG" id="sfd:USDA257_c25310"/>
<accession>I3X5F1</accession>
<dbReference type="InterPro" id="IPR006328">
    <property type="entry name" value="2-HAD"/>
</dbReference>
<evidence type="ECO:0000313" key="2">
    <source>
        <dbReference type="EMBL" id="AFL51107.1"/>
    </source>
</evidence>
<dbReference type="Proteomes" id="UP000006180">
    <property type="component" value="Chromosome"/>
</dbReference>
<dbReference type="Pfam" id="PF00702">
    <property type="entry name" value="Hydrolase"/>
    <property type="match status" value="1"/>
</dbReference>